<dbReference type="SUPFAM" id="SSF54427">
    <property type="entry name" value="NTF2-like"/>
    <property type="match status" value="1"/>
</dbReference>
<dbReference type="InterPro" id="IPR032710">
    <property type="entry name" value="NTF2-like_dom_sf"/>
</dbReference>
<dbReference type="Proteomes" id="UP000029844">
    <property type="component" value="Unassembled WGS sequence"/>
</dbReference>
<protein>
    <submittedName>
        <fullName evidence="2">RNAse H</fullName>
    </submittedName>
</protein>
<sequence length="116" mass="13455">MDQDLKALLQNQEEQLLRPEIRTSKEALSQLLAADFFEFGSSGRVLYREEEIDETGIGVVDMQLSDFEIKPLAADVVLATYRIFNVEQKQSSLRSSIWKFQNNRWQLVFHQGTKTM</sequence>
<dbReference type="STRING" id="1552123.EP57_14440"/>
<dbReference type="Gene3D" id="3.10.450.50">
    <property type="match status" value="1"/>
</dbReference>
<dbReference type="GeneID" id="58718539"/>
<dbReference type="InterPro" id="IPR027843">
    <property type="entry name" value="DUF4440"/>
</dbReference>
<reference evidence="2 3" key="1">
    <citation type="submission" date="2014-05" db="EMBL/GenBank/DDBJ databases">
        <title>Novel Listeriaceae from food processing environments.</title>
        <authorList>
            <person name="den Bakker H.C."/>
        </authorList>
    </citation>
    <scope>NUCLEOTIDE SEQUENCE [LARGE SCALE GENOMIC DNA]</scope>
    <source>
        <strain evidence="2 3">FSL A5-0281</strain>
    </source>
</reference>
<evidence type="ECO:0000313" key="2">
    <source>
        <dbReference type="EMBL" id="KGL38366.1"/>
    </source>
</evidence>
<dbReference type="EMBL" id="JNFA01000029">
    <property type="protein sequence ID" value="KGL38366.1"/>
    <property type="molecule type" value="Genomic_DNA"/>
</dbReference>
<dbReference type="Pfam" id="PF14534">
    <property type="entry name" value="DUF4440"/>
    <property type="match status" value="1"/>
</dbReference>
<accession>A0A099W0V4</accession>
<feature type="domain" description="DUF4440" evidence="1">
    <location>
        <begin position="10"/>
        <end position="107"/>
    </location>
</feature>
<dbReference type="AlphaFoldDB" id="A0A099W0V4"/>
<evidence type="ECO:0000259" key="1">
    <source>
        <dbReference type="Pfam" id="PF14534"/>
    </source>
</evidence>
<keyword evidence="3" id="KW-1185">Reference proteome</keyword>
<dbReference type="eggNOG" id="COG4994">
    <property type="taxonomic scope" value="Bacteria"/>
</dbReference>
<comment type="caution">
    <text evidence="2">The sequence shown here is derived from an EMBL/GenBank/DDBJ whole genome shotgun (WGS) entry which is preliminary data.</text>
</comment>
<gene>
    <name evidence="2" type="ORF">EP57_14440</name>
</gene>
<dbReference type="RefSeq" id="WP_036087691.1">
    <property type="nucleotide sequence ID" value="NZ_CBCSHQ010000007.1"/>
</dbReference>
<evidence type="ECO:0000313" key="3">
    <source>
        <dbReference type="Proteomes" id="UP000029844"/>
    </source>
</evidence>
<dbReference type="OrthoDB" id="121974at2"/>
<name>A0A099W0V4_9LIST</name>
<organism evidence="2 3">
    <name type="scientific">Listeria booriae</name>
    <dbReference type="NCBI Taxonomy" id="1552123"/>
    <lineage>
        <taxon>Bacteria</taxon>
        <taxon>Bacillati</taxon>
        <taxon>Bacillota</taxon>
        <taxon>Bacilli</taxon>
        <taxon>Bacillales</taxon>
        <taxon>Listeriaceae</taxon>
        <taxon>Listeria</taxon>
    </lineage>
</organism>
<proteinExistence type="predicted"/>